<dbReference type="Proteomes" id="UP001596378">
    <property type="component" value="Unassembled WGS sequence"/>
</dbReference>
<keyword evidence="4" id="KW-1185">Reference proteome</keyword>
<evidence type="ECO:0000313" key="4">
    <source>
        <dbReference type="Proteomes" id="UP001596378"/>
    </source>
</evidence>
<dbReference type="PROSITE" id="PS51257">
    <property type="entry name" value="PROKAR_LIPOPROTEIN"/>
    <property type="match status" value="1"/>
</dbReference>
<name>A0ABW2FHW8_9BACL</name>
<keyword evidence="2" id="KW-0732">Signal</keyword>
<evidence type="ECO:0000256" key="1">
    <source>
        <dbReference type="SAM" id="MobiDB-lite"/>
    </source>
</evidence>
<feature type="chain" id="PRO_5046439659" description="DUF5666 domain-containing protein" evidence="2">
    <location>
        <begin position="20"/>
        <end position="230"/>
    </location>
</feature>
<evidence type="ECO:0000313" key="3">
    <source>
        <dbReference type="EMBL" id="MFC7151922.1"/>
    </source>
</evidence>
<feature type="compositionally biased region" description="Low complexity" evidence="1">
    <location>
        <begin position="22"/>
        <end position="40"/>
    </location>
</feature>
<evidence type="ECO:0008006" key="5">
    <source>
        <dbReference type="Google" id="ProtNLM"/>
    </source>
</evidence>
<reference evidence="4" key="1">
    <citation type="journal article" date="2019" name="Int. J. Syst. Evol. Microbiol.">
        <title>The Global Catalogue of Microorganisms (GCM) 10K type strain sequencing project: providing services to taxonomists for standard genome sequencing and annotation.</title>
        <authorList>
            <consortium name="The Broad Institute Genomics Platform"/>
            <consortium name="The Broad Institute Genome Sequencing Center for Infectious Disease"/>
            <person name="Wu L."/>
            <person name="Ma J."/>
        </authorList>
    </citation>
    <scope>NUCLEOTIDE SEQUENCE [LARGE SCALE GENOMIC DNA]</scope>
    <source>
        <strain evidence="4">KCTC 12907</strain>
    </source>
</reference>
<sequence>MISSKKTAAALLALTLALAGCGSSPDSNGGAASADSGNGPQSASNGQAQNGPGDWQGGPMMESGLFGKVKSVNGNTITLYKSSFQPGARGGGQGRDGNPPGGSRDRGQSREVPNQDGEPPFTEPPASGDGSAGPQGENRQRPDMGDMFSEETVDINVTADTKIVKISFANEERVETALTITDLQADDIVSVDLEEGSQNAITITLNDGGFGGMGMGMDGGRRGQPQDAQQ</sequence>
<gene>
    <name evidence="3" type="ORF">ACFQMJ_25570</name>
</gene>
<feature type="region of interest" description="Disordered" evidence="1">
    <location>
        <begin position="22"/>
        <end position="67"/>
    </location>
</feature>
<feature type="compositionally biased region" description="Polar residues" evidence="1">
    <location>
        <begin position="41"/>
        <end position="50"/>
    </location>
</feature>
<evidence type="ECO:0000256" key="2">
    <source>
        <dbReference type="SAM" id="SignalP"/>
    </source>
</evidence>
<feature type="signal peptide" evidence="2">
    <location>
        <begin position="1"/>
        <end position="19"/>
    </location>
</feature>
<proteinExistence type="predicted"/>
<accession>A0ABW2FHW8</accession>
<comment type="caution">
    <text evidence="3">The sequence shown here is derived from an EMBL/GenBank/DDBJ whole genome shotgun (WGS) entry which is preliminary data.</text>
</comment>
<dbReference type="RefSeq" id="WP_378046571.1">
    <property type="nucleotide sequence ID" value="NZ_JBHMDN010000011.1"/>
</dbReference>
<feature type="region of interest" description="Disordered" evidence="1">
    <location>
        <begin position="209"/>
        <end position="230"/>
    </location>
</feature>
<feature type="compositionally biased region" description="Gly residues" evidence="1">
    <location>
        <begin position="209"/>
        <end position="218"/>
    </location>
</feature>
<organism evidence="3 4">
    <name type="scientific">Cohnella cellulosilytica</name>
    <dbReference type="NCBI Taxonomy" id="986710"/>
    <lineage>
        <taxon>Bacteria</taxon>
        <taxon>Bacillati</taxon>
        <taxon>Bacillota</taxon>
        <taxon>Bacilli</taxon>
        <taxon>Bacillales</taxon>
        <taxon>Paenibacillaceae</taxon>
        <taxon>Cohnella</taxon>
    </lineage>
</organism>
<protein>
    <recommendedName>
        <fullName evidence="5">DUF5666 domain-containing protein</fullName>
    </recommendedName>
</protein>
<feature type="region of interest" description="Disordered" evidence="1">
    <location>
        <begin position="81"/>
        <end position="145"/>
    </location>
</feature>
<dbReference type="EMBL" id="JBHTAI010000019">
    <property type="protein sequence ID" value="MFC7151922.1"/>
    <property type="molecule type" value="Genomic_DNA"/>
</dbReference>